<evidence type="ECO:0000313" key="5">
    <source>
        <dbReference type="EMBL" id="KAF2482085.1"/>
    </source>
</evidence>
<dbReference type="Pfam" id="PF00135">
    <property type="entry name" value="COesterase"/>
    <property type="match status" value="1"/>
</dbReference>
<keyword evidence="3" id="KW-0732">Signal</keyword>
<sequence>MRSLVLALLGAASAVATPIATNVQAPVATNVFDQGVTYQGIHANEIEGFLTIYYAESTAGNNRFRPPVPYTPPANSTLYATQAGPACPQRTVHGTPNPFNAYTYVTEISEDCLSLNIWRPNGTQAGDNLPVLLWIYGGGFITGSKDGILSQPGGLILQSVDDGHPIIHVEINYRLNVFGFAQTEALINEKSANAGIRDQRLAIEWVKQNIGAFGGDGNKITLHGQSSGGLSMGMQTIAYGGSQGAPFQQVMCESQCLENDITGNVTRHNMHRVWLNTNCTHLDFDSAESAQCLREQPMETLVHAQIKTHVPGPKDNDGDAWLPVVDGDFIPEAPSVLLDTGRFANVSAVIGWCDNDYMLFMPPDIKTARGSHQWLRDYLPGFTEANLQKLLSLYPSSEFQTKRGPGGDVWVQGESYRTGRIARDILFTCSAIYMGDALAKAGNNVWFYDQNRTMLSPALKQRGAPGLGVVHTSELIYVFGNLSKYDDPGWPYHPTAQDYYLRTHQSRSWSAFAALGEPDVPGLKTLTGWQPANFTDENFGVFVIGGPHPGDAGYGGKPEARALVAAEKLQERCGFLNSPEIIKQLLY</sequence>
<dbReference type="GeneID" id="54472287"/>
<dbReference type="SUPFAM" id="SSF53474">
    <property type="entry name" value="alpha/beta-Hydrolases"/>
    <property type="match status" value="1"/>
</dbReference>
<evidence type="ECO:0000256" key="2">
    <source>
        <dbReference type="ARBA" id="ARBA00022801"/>
    </source>
</evidence>
<dbReference type="OrthoDB" id="408631at2759"/>
<reference evidence="5" key="1">
    <citation type="journal article" date="2020" name="Stud. Mycol.">
        <title>101 Dothideomycetes genomes: a test case for predicting lifestyles and emergence of pathogens.</title>
        <authorList>
            <person name="Haridas S."/>
            <person name="Albert R."/>
            <person name="Binder M."/>
            <person name="Bloem J."/>
            <person name="Labutti K."/>
            <person name="Salamov A."/>
            <person name="Andreopoulos B."/>
            <person name="Baker S."/>
            <person name="Barry K."/>
            <person name="Bills G."/>
            <person name="Bluhm B."/>
            <person name="Cannon C."/>
            <person name="Castanera R."/>
            <person name="Culley D."/>
            <person name="Daum C."/>
            <person name="Ezra D."/>
            <person name="Gonzalez J."/>
            <person name="Henrissat B."/>
            <person name="Kuo A."/>
            <person name="Liang C."/>
            <person name="Lipzen A."/>
            <person name="Lutzoni F."/>
            <person name="Magnuson J."/>
            <person name="Mondo S."/>
            <person name="Nolan M."/>
            <person name="Ohm R."/>
            <person name="Pangilinan J."/>
            <person name="Park H.-J."/>
            <person name="Ramirez L."/>
            <person name="Alfaro M."/>
            <person name="Sun H."/>
            <person name="Tritt A."/>
            <person name="Yoshinaga Y."/>
            <person name="Zwiers L.-H."/>
            <person name="Turgeon B."/>
            <person name="Goodwin S."/>
            <person name="Spatafora J."/>
            <person name="Crous P."/>
            <person name="Grigoriev I."/>
        </authorList>
    </citation>
    <scope>NUCLEOTIDE SEQUENCE</scope>
    <source>
        <strain evidence="5">CBS 113389</strain>
    </source>
</reference>
<dbReference type="InterPro" id="IPR019826">
    <property type="entry name" value="Carboxylesterase_B_AS"/>
</dbReference>
<keyword evidence="2 3" id="KW-0378">Hydrolase</keyword>
<feature type="signal peptide" evidence="3">
    <location>
        <begin position="1"/>
        <end position="16"/>
    </location>
</feature>
<gene>
    <name evidence="5" type="ORF">BDY17DRAFT_252741</name>
</gene>
<feature type="chain" id="PRO_5025709454" description="Carboxylic ester hydrolase" evidence="3">
    <location>
        <begin position="17"/>
        <end position="587"/>
    </location>
</feature>
<dbReference type="InterPro" id="IPR050309">
    <property type="entry name" value="Type-B_Carboxylest/Lipase"/>
</dbReference>
<protein>
    <recommendedName>
        <fullName evidence="3">Carboxylic ester hydrolase</fullName>
        <ecNumber evidence="3">3.1.1.-</ecNumber>
    </recommendedName>
</protein>
<name>A0A6A6PQ73_9PEZI</name>
<dbReference type="InterPro" id="IPR002018">
    <property type="entry name" value="CarbesteraseB"/>
</dbReference>
<evidence type="ECO:0000256" key="1">
    <source>
        <dbReference type="ARBA" id="ARBA00005964"/>
    </source>
</evidence>
<dbReference type="PROSITE" id="PS00122">
    <property type="entry name" value="CARBOXYLESTERASE_B_1"/>
    <property type="match status" value="1"/>
</dbReference>
<accession>A0A6A6PQ73</accession>
<feature type="domain" description="Carboxylesterase type B" evidence="4">
    <location>
        <begin position="43"/>
        <end position="538"/>
    </location>
</feature>
<dbReference type="PANTHER" id="PTHR11559">
    <property type="entry name" value="CARBOXYLESTERASE"/>
    <property type="match status" value="1"/>
</dbReference>
<dbReference type="EC" id="3.1.1.-" evidence="3"/>
<dbReference type="Gene3D" id="3.40.50.1820">
    <property type="entry name" value="alpha/beta hydrolase"/>
    <property type="match status" value="1"/>
</dbReference>
<dbReference type="InterPro" id="IPR029058">
    <property type="entry name" value="AB_hydrolase_fold"/>
</dbReference>
<dbReference type="GO" id="GO:0016787">
    <property type="term" value="F:hydrolase activity"/>
    <property type="evidence" value="ECO:0007669"/>
    <property type="project" value="UniProtKB-KW"/>
</dbReference>
<evidence type="ECO:0000313" key="6">
    <source>
        <dbReference type="Proteomes" id="UP000799767"/>
    </source>
</evidence>
<proteinExistence type="inferred from homology"/>
<evidence type="ECO:0000259" key="4">
    <source>
        <dbReference type="Pfam" id="PF00135"/>
    </source>
</evidence>
<dbReference type="AlphaFoldDB" id="A0A6A6PQ73"/>
<evidence type="ECO:0000256" key="3">
    <source>
        <dbReference type="RuleBase" id="RU361235"/>
    </source>
</evidence>
<dbReference type="EMBL" id="MU001637">
    <property type="protein sequence ID" value="KAF2482085.1"/>
    <property type="molecule type" value="Genomic_DNA"/>
</dbReference>
<comment type="similarity">
    <text evidence="1 3">Belongs to the type-B carboxylesterase/lipase family.</text>
</comment>
<organism evidence="5 6">
    <name type="scientific">Neohortaea acidophila</name>
    <dbReference type="NCBI Taxonomy" id="245834"/>
    <lineage>
        <taxon>Eukaryota</taxon>
        <taxon>Fungi</taxon>
        <taxon>Dikarya</taxon>
        <taxon>Ascomycota</taxon>
        <taxon>Pezizomycotina</taxon>
        <taxon>Dothideomycetes</taxon>
        <taxon>Dothideomycetidae</taxon>
        <taxon>Mycosphaerellales</taxon>
        <taxon>Teratosphaeriaceae</taxon>
        <taxon>Neohortaea</taxon>
    </lineage>
</organism>
<keyword evidence="6" id="KW-1185">Reference proteome</keyword>
<dbReference type="Proteomes" id="UP000799767">
    <property type="component" value="Unassembled WGS sequence"/>
</dbReference>
<dbReference type="RefSeq" id="XP_033588655.1">
    <property type="nucleotide sequence ID" value="XM_033731285.1"/>
</dbReference>